<name>A0ACC2VZL2_9TREE</name>
<gene>
    <name evidence="1" type="ORF">QFC21_002294</name>
</gene>
<accession>A0ACC2VZL2</accession>
<dbReference type="EMBL" id="JASBWT010000006">
    <property type="protein sequence ID" value="KAJ9103832.1"/>
    <property type="molecule type" value="Genomic_DNA"/>
</dbReference>
<organism evidence="1 2">
    <name type="scientific">Naganishia friedmannii</name>
    <dbReference type="NCBI Taxonomy" id="89922"/>
    <lineage>
        <taxon>Eukaryota</taxon>
        <taxon>Fungi</taxon>
        <taxon>Dikarya</taxon>
        <taxon>Basidiomycota</taxon>
        <taxon>Agaricomycotina</taxon>
        <taxon>Tremellomycetes</taxon>
        <taxon>Filobasidiales</taxon>
        <taxon>Filobasidiaceae</taxon>
        <taxon>Naganishia</taxon>
    </lineage>
</organism>
<keyword evidence="2" id="KW-1185">Reference proteome</keyword>
<sequence length="227" mass="24429">MGFLQSTILGSVSFLLGLVFVCQIPDIPLLYRPTTTDALDNAYTFYLMWYDAPRAVKAVLHAALALPLLPLIAKLNGWSESAVFFDGSSLVLHVAALIMYLTIHIPNIRTILTQDRLEALAQASSSGKFNIFNKASGAAQNATSAIVMASAEEREEAVKVLAAGNALIGLCLLGILMMQAGQEYARRQEEREQLKLDLRSAAVGATATSPPPRAKKAVAVEQGKKDL</sequence>
<evidence type="ECO:0000313" key="2">
    <source>
        <dbReference type="Proteomes" id="UP001227268"/>
    </source>
</evidence>
<protein>
    <submittedName>
        <fullName evidence="1">Uncharacterized protein</fullName>
    </submittedName>
</protein>
<comment type="caution">
    <text evidence="1">The sequence shown here is derived from an EMBL/GenBank/DDBJ whole genome shotgun (WGS) entry which is preliminary data.</text>
</comment>
<evidence type="ECO:0000313" key="1">
    <source>
        <dbReference type="EMBL" id="KAJ9103832.1"/>
    </source>
</evidence>
<reference evidence="1" key="1">
    <citation type="submission" date="2023-04" db="EMBL/GenBank/DDBJ databases">
        <title>Draft Genome sequencing of Naganishia species isolated from polar environments using Oxford Nanopore Technology.</title>
        <authorList>
            <person name="Leo P."/>
            <person name="Venkateswaran K."/>
        </authorList>
    </citation>
    <scope>NUCLEOTIDE SEQUENCE</scope>
    <source>
        <strain evidence="1">MNA-CCFEE 5423</strain>
    </source>
</reference>
<proteinExistence type="predicted"/>
<dbReference type="Proteomes" id="UP001227268">
    <property type="component" value="Unassembled WGS sequence"/>
</dbReference>